<organism evidence="3 4">
    <name type="scientific">Romanomermis culicivorax</name>
    <name type="common">Nematode worm</name>
    <dbReference type="NCBI Taxonomy" id="13658"/>
    <lineage>
        <taxon>Eukaryota</taxon>
        <taxon>Metazoa</taxon>
        <taxon>Ecdysozoa</taxon>
        <taxon>Nematoda</taxon>
        <taxon>Enoplea</taxon>
        <taxon>Dorylaimia</taxon>
        <taxon>Mermithida</taxon>
        <taxon>Mermithoidea</taxon>
        <taxon>Mermithidae</taxon>
        <taxon>Romanomermis</taxon>
    </lineage>
</organism>
<feature type="chain" id="PRO_5037300200" evidence="2">
    <location>
        <begin position="27"/>
        <end position="302"/>
    </location>
</feature>
<evidence type="ECO:0000313" key="3">
    <source>
        <dbReference type="Proteomes" id="UP000887565"/>
    </source>
</evidence>
<feature type="compositionally biased region" description="Basic residues" evidence="1">
    <location>
        <begin position="251"/>
        <end position="264"/>
    </location>
</feature>
<feature type="region of interest" description="Disordered" evidence="1">
    <location>
        <begin position="237"/>
        <end position="266"/>
    </location>
</feature>
<evidence type="ECO:0000313" key="4">
    <source>
        <dbReference type="WBParaSite" id="nRc.2.0.1.t27519-RA"/>
    </source>
</evidence>
<reference evidence="4" key="1">
    <citation type="submission" date="2022-11" db="UniProtKB">
        <authorList>
            <consortium name="WormBaseParasite"/>
        </authorList>
    </citation>
    <scope>IDENTIFICATION</scope>
</reference>
<name>A0A915JMS9_ROMCU</name>
<dbReference type="Proteomes" id="UP000887565">
    <property type="component" value="Unplaced"/>
</dbReference>
<dbReference type="WBParaSite" id="nRc.2.0.1.t27519-RA">
    <property type="protein sequence ID" value="nRc.2.0.1.t27519-RA"/>
    <property type="gene ID" value="nRc.2.0.1.g27519"/>
</dbReference>
<dbReference type="AlphaFoldDB" id="A0A915JMS9"/>
<feature type="signal peptide" evidence="2">
    <location>
        <begin position="1"/>
        <end position="26"/>
    </location>
</feature>
<protein>
    <submittedName>
        <fullName evidence="4">Uncharacterized protein</fullName>
    </submittedName>
</protein>
<proteinExistence type="predicted"/>
<sequence>MPLYPSPSLLLSSVAALVMMLNKAWTVPFNSHYGKTSCGLYTKKKFMKEKWEKQLVRDWDQIKWSTIGSGLPSSKKQGLVVQQQAKGMPQTGLESDTYNIAEEMKTSATITTQKSQLETFRSQTILDMPSTSATTYAQMQSVLKTSREDDCIHQNLHPEVANYFAFDCKERPIVFRMVNNTMAKIYDDYCQQFQMQAEFRSMQANSHPKVISLLGTLLVAKLGWKVDMQIGKVDDQPHRHLHRSGVPQKGIRYHGGAKGHRPRRQSLLTSSDRKTLKGSCNLYQFERQYGLCKFIIASYFVY</sequence>
<evidence type="ECO:0000256" key="1">
    <source>
        <dbReference type="SAM" id="MobiDB-lite"/>
    </source>
</evidence>
<evidence type="ECO:0000256" key="2">
    <source>
        <dbReference type="SAM" id="SignalP"/>
    </source>
</evidence>
<keyword evidence="3" id="KW-1185">Reference proteome</keyword>
<keyword evidence="2" id="KW-0732">Signal</keyword>
<accession>A0A915JMS9</accession>